<proteinExistence type="predicted"/>
<dbReference type="EMBL" id="RKLT01000046">
    <property type="protein sequence ID" value="MBX0298246.1"/>
    <property type="molecule type" value="Genomic_DNA"/>
</dbReference>
<reference evidence="2 3" key="1">
    <citation type="submission" date="2021-06" db="EMBL/GenBank/DDBJ databases">
        <title>Halomicroarcula sp. a new haloarchaeum isolated from saline soil.</title>
        <authorList>
            <person name="Duran-Viseras A."/>
            <person name="Sanchez-Porro C."/>
            <person name="Ventosa A."/>
        </authorList>
    </citation>
    <scope>NUCLEOTIDE SEQUENCE [LARGE SCALE GENOMIC DNA]</scope>
    <source>
        <strain evidence="2 3">F27</strain>
    </source>
</reference>
<accession>A0AAW4PJV1</accession>
<comment type="caution">
    <text evidence="2">The sequence shown here is derived from an EMBL/GenBank/DDBJ whole genome shotgun (WGS) entry which is preliminary data.</text>
</comment>
<dbReference type="RefSeq" id="WP_220582822.1">
    <property type="nucleotide sequence ID" value="NZ_RKLT01000046.1"/>
</dbReference>
<organism evidence="2 3">
    <name type="scientific">Haloarcula nitratireducens</name>
    <dbReference type="NCBI Taxonomy" id="2487749"/>
    <lineage>
        <taxon>Archaea</taxon>
        <taxon>Methanobacteriati</taxon>
        <taxon>Methanobacteriota</taxon>
        <taxon>Stenosarchaea group</taxon>
        <taxon>Halobacteria</taxon>
        <taxon>Halobacteriales</taxon>
        <taxon>Haloarculaceae</taxon>
        <taxon>Haloarcula</taxon>
    </lineage>
</organism>
<evidence type="ECO:0000313" key="2">
    <source>
        <dbReference type="EMBL" id="MBX0298246.1"/>
    </source>
</evidence>
<dbReference type="InterPro" id="IPR040624">
    <property type="entry name" value="HalOD1"/>
</dbReference>
<keyword evidence="3" id="KW-1185">Reference proteome</keyword>
<feature type="domain" description="Halobacterial output" evidence="1">
    <location>
        <begin position="7"/>
        <end position="70"/>
    </location>
</feature>
<protein>
    <recommendedName>
        <fullName evidence="1">Halobacterial output domain-containing protein</fullName>
    </recommendedName>
</protein>
<dbReference type="Pfam" id="PF18545">
    <property type="entry name" value="HalOD1"/>
    <property type="match status" value="1"/>
</dbReference>
<name>A0AAW4PJV1_9EURY</name>
<dbReference type="Proteomes" id="UP001430455">
    <property type="component" value="Unassembled WGS sequence"/>
</dbReference>
<gene>
    <name evidence="2" type="ORF">EGH23_25640</name>
</gene>
<dbReference type="AlphaFoldDB" id="A0AAW4PJV1"/>
<sequence length="80" mass="9110">MAFVYPIIKEVAKQEGIAVDSQRLPPLYETIDPKLLQRFVEMETCETSTIEFEYYGHSVAVFGDGSIEIKETVDHPVQMT</sequence>
<evidence type="ECO:0000313" key="3">
    <source>
        <dbReference type="Proteomes" id="UP001430455"/>
    </source>
</evidence>
<evidence type="ECO:0000259" key="1">
    <source>
        <dbReference type="Pfam" id="PF18545"/>
    </source>
</evidence>